<gene>
    <name evidence="1" type="ORF">BN2156_05403</name>
</gene>
<evidence type="ECO:0000313" key="2">
    <source>
        <dbReference type="Proteomes" id="UP000199147"/>
    </source>
</evidence>
<organism evidence="1 2">
    <name type="scientific">Mycolicibacterium neworleansense</name>
    <dbReference type="NCBI Taxonomy" id="146018"/>
    <lineage>
        <taxon>Bacteria</taxon>
        <taxon>Bacillati</taxon>
        <taxon>Actinomycetota</taxon>
        <taxon>Actinomycetes</taxon>
        <taxon>Mycobacteriales</taxon>
        <taxon>Mycobacteriaceae</taxon>
        <taxon>Mycolicibacterium</taxon>
    </lineage>
</organism>
<name>A0A0H5RWK0_9MYCO</name>
<dbReference type="RefSeq" id="WP_090518011.1">
    <property type="nucleotide sequence ID" value="NZ_CWKH01000003.1"/>
</dbReference>
<sequence>MNDVSAAGLSGGALTRSRLESWDTTYLADAAARWRQLAAESEELFEWHRQNVHAPGGAEWSGPASEVAGEQVSADAVVVRKQGDIQREASEIAENGCRDIRLAVGQVLEAIAAAEDDGFKVAEDLRVRDTRRIDVTTMAVRYTASREHAEDIRWHCERLMQAEIYLGQRLEGKALELAAVQFGG</sequence>
<protein>
    <submittedName>
        <fullName evidence="1">Transmembrane protein</fullName>
    </submittedName>
</protein>
<accession>A0A0H5RWK0</accession>
<dbReference type="EMBL" id="CWKH01000003">
    <property type="protein sequence ID" value="CRZ18500.1"/>
    <property type="molecule type" value="Genomic_DNA"/>
</dbReference>
<dbReference type="Proteomes" id="UP000199147">
    <property type="component" value="Unassembled WGS sequence"/>
</dbReference>
<keyword evidence="2" id="KW-1185">Reference proteome</keyword>
<keyword evidence="1" id="KW-0812">Transmembrane</keyword>
<dbReference type="STRING" id="146018.BN2156_05403"/>
<reference evidence="2" key="1">
    <citation type="submission" date="2015-07" db="EMBL/GenBank/DDBJ databases">
        <authorList>
            <person name="Urmite Genomes"/>
        </authorList>
    </citation>
    <scope>NUCLEOTIDE SEQUENCE [LARGE SCALE GENOMIC DNA]</scope>
    <source>
        <strain evidence="2">type strain: ATCC 49404</strain>
    </source>
</reference>
<dbReference type="AlphaFoldDB" id="A0A0H5RWK0"/>
<evidence type="ECO:0000313" key="1">
    <source>
        <dbReference type="EMBL" id="CRZ18500.1"/>
    </source>
</evidence>
<dbReference type="OrthoDB" id="4964680at2"/>
<keyword evidence="1" id="KW-0472">Membrane</keyword>
<proteinExistence type="predicted"/>